<dbReference type="Gene3D" id="3.40.50.150">
    <property type="entry name" value="Vaccinia Virus protein VP39"/>
    <property type="match status" value="1"/>
</dbReference>
<gene>
    <name evidence="2" type="ORF">GCM10011389_18760</name>
</gene>
<evidence type="ECO:0000313" key="3">
    <source>
        <dbReference type="Proteomes" id="UP000642571"/>
    </source>
</evidence>
<dbReference type="InterPro" id="IPR029063">
    <property type="entry name" value="SAM-dependent_MTases_sf"/>
</dbReference>
<dbReference type="PANTHER" id="PTHR43591">
    <property type="entry name" value="METHYLTRANSFERASE"/>
    <property type="match status" value="1"/>
</dbReference>
<dbReference type="GO" id="GO:0032259">
    <property type="term" value="P:methylation"/>
    <property type="evidence" value="ECO:0007669"/>
    <property type="project" value="UniProtKB-KW"/>
</dbReference>
<dbReference type="EMBL" id="BMIN01000007">
    <property type="protein sequence ID" value="GGD11491.1"/>
    <property type="molecule type" value="Genomic_DNA"/>
</dbReference>
<dbReference type="CDD" id="cd02440">
    <property type="entry name" value="AdoMet_MTases"/>
    <property type="match status" value="1"/>
</dbReference>
<keyword evidence="2" id="KW-0808">Transferase</keyword>
<sequence length="254" mass="29322">MDTKRNVQEQFGKYANRYVTSTTHATGEDLPMMVDWLQPHKTDKVLDIATGGGHVARTLAPLVKSVVISDLTKPMLHAAATYLKAYENVDAVVADAEELPFLDESFDSVICRIAAHHFPNPERFIQEVARVLKKGGAFVLIDNVSSEHDEIADFYNNFEKKRDCSHQRALPISEWKSLMKHSLLQIQKQSLRKKTLPFNEWVSRMIDDEYEREEIHQMMVGADQEVKKYFEMKVEENRLMSFAIDEWMVLCTKE</sequence>
<reference evidence="3" key="1">
    <citation type="journal article" date="2019" name="Int. J. Syst. Evol. Microbiol.">
        <title>The Global Catalogue of Microorganisms (GCM) 10K type strain sequencing project: providing services to taxonomists for standard genome sequencing and annotation.</title>
        <authorList>
            <consortium name="The Broad Institute Genomics Platform"/>
            <consortium name="The Broad Institute Genome Sequencing Center for Infectious Disease"/>
            <person name="Wu L."/>
            <person name="Ma J."/>
        </authorList>
    </citation>
    <scope>NUCLEOTIDE SEQUENCE [LARGE SCALE GENOMIC DNA]</scope>
    <source>
        <strain evidence="3">CGMCC 1.15353</strain>
    </source>
</reference>
<dbReference type="SUPFAM" id="SSF53335">
    <property type="entry name" value="S-adenosyl-L-methionine-dependent methyltransferases"/>
    <property type="match status" value="1"/>
</dbReference>
<proteinExistence type="predicted"/>
<dbReference type="RefSeq" id="WP_308422061.1">
    <property type="nucleotide sequence ID" value="NZ_BMIN01000007.1"/>
</dbReference>
<organism evidence="2 3">
    <name type="scientific">Pontibacillus salipaludis</name>
    <dbReference type="NCBI Taxonomy" id="1697394"/>
    <lineage>
        <taxon>Bacteria</taxon>
        <taxon>Bacillati</taxon>
        <taxon>Bacillota</taxon>
        <taxon>Bacilli</taxon>
        <taxon>Bacillales</taxon>
        <taxon>Bacillaceae</taxon>
        <taxon>Pontibacillus</taxon>
    </lineage>
</organism>
<dbReference type="GO" id="GO:0008168">
    <property type="term" value="F:methyltransferase activity"/>
    <property type="evidence" value="ECO:0007669"/>
    <property type="project" value="UniProtKB-KW"/>
</dbReference>
<accession>A0ABQ1Q3X9</accession>
<keyword evidence="2" id="KW-0489">Methyltransferase</keyword>
<evidence type="ECO:0000259" key="1">
    <source>
        <dbReference type="Pfam" id="PF08241"/>
    </source>
</evidence>
<dbReference type="InterPro" id="IPR013216">
    <property type="entry name" value="Methyltransf_11"/>
</dbReference>
<comment type="caution">
    <text evidence="2">The sequence shown here is derived from an EMBL/GenBank/DDBJ whole genome shotgun (WGS) entry which is preliminary data.</text>
</comment>
<dbReference type="Proteomes" id="UP000642571">
    <property type="component" value="Unassembled WGS sequence"/>
</dbReference>
<protein>
    <submittedName>
        <fullName evidence="2">SAM-dependent methyltransferase</fullName>
    </submittedName>
</protein>
<evidence type="ECO:0000313" key="2">
    <source>
        <dbReference type="EMBL" id="GGD11491.1"/>
    </source>
</evidence>
<feature type="domain" description="Methyltransferase type 11" evidence="1">
    <location>
        <begin position="46"/>
        <end position="140"/>
    </location>
</feature>
<dbReference type="Pfam" id="PF08241">
    <property type="entry name" value="Methyltransf_11"/>
    <property type="match status" value="1"/>
</dbReference>
<keyword evidence="3" id="KW-1185">Reference proteome</keyword>
<name>A0ABQ1Q3X9_9BACI</name>